<dbReference type="Gene3D" id="2.60.40.200">
    <property type="entry name" value="Superoxide dismutase, copper/zinc binding domain"/>
    <property type="match status" value="1"/>
</dbReference>
<sequence length="294" mass="29487">MRKHATAALLFVAPVVLLSACATDDQADEQQTTSPTTTESPAPPPGEQLTAELRTADGTPVADATFDFADGFATVTVETINAGVLSPGFHGMHIHAVGQCEPNSVSPTGGPPGDFNSAGGHLHLPDGGHPAGGDLIPLQVRADGSARVQTTTDAFTAQDLLADDGTALIIHEGPDNLANIPPRYTIDGTPGPDQETLDTGDAGARFACGVIEGTAATTTETTVTETVPPATTEVPAPAPVPTESAPATVTETPTSPTSAETTTPATTSPETTTPPVTTTTTPPAGPLPGPAPEG</sequence>
<dbReference type="NCBIfam" id="NF047631">
    <property type="entry name" value="SodCMycob"/>
    <property type="match status" value="1"/>
</dbReference>
<feature type="domain" description="Superoxide dismutase copper/zinc binding" evidence="6">
    <location>
        <begin position="75"/>
        <end position="211"/>
    </location>
</feature>
<evidence type="ECO:0000256" key="3">
    <source>
        <dbReference type="RuleBase" id="RU000393"/>
    </source>
</evidence>
<feature type="region of interest" description="Disordered" evidence="4">
    <location>
        <begin position="216"/>
        <end position="294"/>
    </location>
</feature>
<organism evidence="7 8">
    <name type="scientific">[Mycobacterium] burgundiense</name>
    <dbReference type="NCBI Taxonomy" id="3064286"/>
    <lineage>
        <taxon>Bacteria</taxon>
        <taxon>Bacillati</taxon>
        <taxon>Actinomycetota</taxon>
        <taxon>Actinomycetes</taxon>
        <taxon>Mycobacteriales</taxon>
        <taxon>Mycobacteriaceae</taxon>
        <taxon>Mycolicibacterium</taxon>
    </lineage>
</organism>
<dbReference type="Pfam" id="PF00080">
    <property type="entry name" value="Sod_Cu"/>
    <property type="match status" value="1"/>
</dbReference>
<protein>
    <recommendedName>
        <fullName evidence="3">Superoxide dismutase [Cu-Zn]</fullName>
        <ecNumber evidence="3">1.15.1.1</ecNumber>
    </recommendedName>
</protein>
<feature type="compositionally biased region" description="Pro residues" evidence="4">
    <location>
        <begin position="283"/>
        <end position="294"/>
    </location>
</feature>
<dbReference type="EMBL" id="OY726397">
    <property type="protein sequence ID" value="CAJ1497611.1"/>
    <property type="molecule type" value="Genomic_DNA"/>
</dbReference>
<dbReference type="PANTHER" id="PTHR10003">
    <property type="entry name" value="SUPEROXIDE DISMUTASE CU-ZN -RELATED"/>
    <property type="match status" value="1"/>
</dbReference>
<evidence type="ECO:0000256" key="5">
    <source>
        <dbReference type="SAM" id="SignalP"/>
    </source>
</evidence>
<keyword evidence="8" id="KW-1185">Reference proteome</keyword>
<comment type="catalytic activity">
    <reaction evidence="3">
        <text>2 superoxide + 2 H(+) = H2O2 + O2</text>
        <dbReference type="Rhea" id="RHEA:20696"/>
        <dbReference type="ChEBI" id="CHEBI:15378"/>
        <dbReference type="ChEBI" id="CHEBI:15379"/>
        <dbReference type="ChEBI" id="CHEBI:16240"/>
        <dbReference type="ChEBI" id="CHEBI:18421"/>
        <dbReference type="EC" id="1.15.1.1"/>
    </reaction>
</comment>
<feature type="compositionally biased region" description="Low complexity" evidence="4">
    <location>
        <begin position="29"/>
        <end position="40"/>
    </location>
</feature>
<evidence type="ECO:0000313" key="7">
    <source>
        <dbReference type="EMBL" id="CAJ1497611.1"/>
    </source>
</evidence>
<keyword evidence="3" id="KW-0186">Copper</keyword>
<comment type="cofactor">
    <cofactor evidence="3">
        <name>Zn(2+)</name>
        <dbReference type="ChEBI" id="CHEBI:29105"/>
    </cofactor>
    <text evidence="3">Binds 1 zinc ion per subunit.</text>
</comment>
<evidence type="ECO:0000256" key="2">
    <source>
        <dbReference type="ARBA" id="ARBA00024900"/>
    </source>
</evidence>
<dbReference type="PROSITE" id="PS51257">
    <property type="entry name" value="PROKAR_LIPOPROTEIN"/>
    <property type="match status" value="1"/>
</dbReference>
<keyword evidence="3" id="KW-0560">Oxidoreductase</keyword>
<comment type="function">
    <text evidence="2">Destroys radicals which are normally produced within the cells and which are toxic to biological systems. May play a role in favoring mycobacterial survival in phagocytes.</text>
</comment>
<evidence type="ECO:0000256" key="1">
    <source>
        <dbReference type="ARBA" id="ARBA00010457"/>
    </source>
</evidence>
<feature type="chain" id="PRO_5046808144" description="Superoxide dismutase [Cu-Zn]" evidence="5">
    <location>
        <begin position="28"/>
        <end position="294"/>
    </location>
</feature>
<name>A0ABN9MZ30_9MYCO</name>
<dbReference type="Proteomes" id="UP001190465">
    <property type="component" value="Chromosome"/>
</dbReference>
<dbReference type="PROSITE" id="PS00332">
    <property type="entry name" value="SOD_CU_ZN_2"/>
    <property type="match status" value="1"/>
</dbReference>
<evidence type="ECO:0000256" key="4">
    <source>
        <dbReference type="SAM" id="MobiDB-lite"/>
    </source>
</evidence>
<dbReference type="SUPFAM" id="SSF49329">
    <property type="entry name" value="Cu,Zn superoxide dismutase-like"/>
    <property type="match status" value="1"/>
</dbReference>
<keyword evidence="5" id="KW-0732">Signal</keyword>
<keyword evidence="3" id="KW-0479">Metal-binding</keyword>
<dbReference type="InterPro" id="IPR001424">
    <property type="entry name" value="SOD_Cu_Zn_dom"/>
</dbReference>
<dbReference type="RefSeq" id="WP_308481236.1">
    <property type="nucleotide sequence ID" value="NZ_OY726397.1"/>
</dbReference>
<gene>
    <name evidence="7" type="ORF">MU0053_000952</name>
</gene>
<dbReference type="EC" id="1.15.1.1" evidence="3"/>
<feature type="region of interest" description="Disordered" evidence="4">
    <location>
        <begin position="24"/>
        <end position="48"/>
    </location>
</feature>
<proteinExistence type="inferred from homology"/>
<evidence type="ECO:0000259" key="6">
    <source>
        <dbReference type="Pfam" id="PF00080"/>
    </source>
</evidence>
<comment type="cofactor">
    <cofactor evidence="3">
        <name>Cu cation</name>
        <dbReference type="ChEBI" id="CHEBI:23378"/>
    </cofactor>
    <text evidence="3">Binds 1 copper ion per subunit.</text>
</comment>
<dbReference type="InterPro" id="IPR018152">
    <property type="entry name" value="SOD_Cu/Zn_BS"/>
</dbReference>
<accession>A0ABN9MZ30</accession>
<keyword evidence="3" id="KW-0862">Zinc</keyword>
<feature type="compositionally biased region" description="Low complexity" evidence="4">
    <location>
        <begin position="216"/>
        <end position="282"/>
    </location>
</feature>
<feature type="signal peptide" evidence="5">
    <location>
        <begin position="1"/>
        <end position="27"/>
    </location>
</feature>
<dbReference type="InterPro" id="IPR036423">
    <property type="entry name" value="SOD-like_Cu/Zn_dom_sf"/>
</dbReference>
<evidence type="ECO:0000313" key="8">
    <source>
        <dbReference type="Proteomes" id="UP001190465"/>
    </source>
</evidence>
<comment type="similarity">
    <text evidence="1 3">Belongs to the Cu-Zn superoxide dismutase family.</text>
</comment>
<reference evidence="7 8" key="1">
    <citation type="submission" date="2023-08" db="EMBL/GenBank/DDBJ databases">
        <authorList>
            <person name="Folkvardsen B D."/>
            <person name="Norman A."/>
        </authorList>
    </citation>
    <scope>NUCLEOTIDE SEQUENCE [LARGE SCALE GENOMIC DNA]</scope>
    <source>
        <strain evidence="7 8">Mu0053</strain>
    </source>
</reference>
<dbReference type="InterPro" id="IPR024134">
    <property type="entry name" value="SOD_Cu/Zn_/chaperone"/>
</dbReference>